<gene>
    <name evidence="1" type="ORF">WG66_12698</name>
</gene>
<organism evidence="1 2">
    <name type="scientific">Moniliophthora roreri</name>
    <name type="common">Frosty pod rot fungus</name>
    <name type="synonym">Monilia roreri</name>
    <dbReference type="NCBI Taxonomy" id="221103"/>
    <lineage>
        <taxon>Eukaryota</taxon>
        <taxon>Fungi</taxon>
        <taxon>Dikarya</taxon>
        <taxon>Basidiomycota</taxon>
        <taxon>Agaricomycotina</taxon>
        <taxon>Agaricomycetes</taxon>
        <taxon>Agaricomycetidae</taxon>
        <taxon>Agaricales</taxon>
        <taxon>Marasmiineae</taxon>
        <taxon>Marasmiaceae</taxon>
        <taxon>Moniliophthora</taxon>
    </lineage>
</organism>
<name>A0A0W0FET0_MONRR</name>
<evidence type="ECO:0000313" key="1">
    <source>
        <dbReference type="EMBL" id="KTB34724.1"/>
    </source>
</evidence>
<comment type="caution">
    <text evidence="1">The sequence shown here is derived from an EMBL/GenBank/DDBJ whole genome shotgun (WGS) entry which is preliminary data.</text>
</comment>
<proteinExistence type="predicted"/>
<evidence type="ECO:0000313" key="2">
    <source>
        <dbReference type="Proteomes" id="UP000054988"/>
    </source>
</evidence>
<accession>A0A0W0FET0</accession>
<dbReference type="AlphaFoldDB" id="A0A0W0FET0"/>
<dbReference type="EMBL" id="LATX01002046">
    <property type="protein sequence ID" value="KTB34724.1"/>
    <property type="molecule type" value="Genomic_DNA"/>
</dbReference>
<sequence>MATDQLQEPRFLGAPRSLLDKLPSRTSRVSTAAKVPPGPFSEIAAIQKFSSSLVVLLPAAAVTRHHVNVAPTTFVIAPNALNVAGVVVKGKFVQVRPSFFFQYFLHH</sequence>
<dbReference type="Proteomes" id="UP000054988">
    <property type="component" value="Unassembled WGS sequence"/>
</dbReference>
<protein>
    <submittedName>
        <fullName evidence="1">Uncharacterized protein</fullName>
    </submittedName>
</protein>
<reference evidence="1 2" key="1">
    <citation type="submission" date="2015-12" db="EMBL/GenBank/DDBJ databases">
        <title>Draft genome sequence of Moniliophthora roreri, the causal agent of frosty pod rot of cacao.</title>
        <authorList>
            <person name="Aime M.C."/>
            <person name="Diaz-Valderrama J.R."/>
            <person name="Kijpornyongpan T."/>
            <person name="Phillips-Mora W."/>
        </authorList>
    </citation>
    <scope>NUCLEOTIDE SEQUENCE [LARGE SCALE GENOMIC DNA]</scope>
    <source>
        <strain evidence="1 2">MCA 2952</strain>
    </source>
</reference>